<dbReference type="SMART" id="SM00490">
    <property type="entry name" value="HELICc"/>
    <property type="match status" value="1"/>
</dbReference>
<dbReference type="Pfam" id="PF00176">
    <property type="entry name" value="SNF2-rel_dom"/>
    <property type="match status" value="1"/>
</dbReference>
<proteinExistence type="predicted"/>
<dbReference type="CDD" id="cd18793">
    <property type="entry name" value="SF2_C_SNF"/>
    <property type="match status" value="1"/>
</dbReference>
<dbReference type="InterPro" id="IPR038718">
    <property type="entry name" value="SNF2-like_sf"/>
</dbReference>
<gene>
    <name evidence="6" type="ORF">ACFOW7_12135</name>
</gene>
<dbReference type="SMART" id="SM00487">
    <property type="entry name" value="DEXDc"/>
    <property type="match status" value="1"/>
</dbReference>
<keyword evidence="7" id="KW-1185">Reference proteome</keyword>
<dbReference type="Gene3D" id="3.40.50.300">
    <property type="entry name" value="P-loop containing nucleotide triphosphate hydrolases"/>
    <property type="match status" value="1"/>
</dbReference>
<dbReference type="InterPro" id="IPR000330">
    <property type="entry name" value="SNF2_N"/>
</dbReference>
<keyword evidence="1" id="KW-0378">Hydrolase</keyword>
<keyword evidence="2" id="KW-0479">Metal-binding</keyword>
<keyword evidence="2" id="KW-0863">Zinc-finger</keyword>
<organism evidence="6 7">
    <name type="scientific">Chitinimonas lacunae</name>
    <dbReference type="NCBI Taxonomy" id="1963018"/>
    <lineage>
        <taxon>Bacteria</taxon>
        <taxon>Pseudomonadati</taxon>
        <taxon>Pseudomonadota</taxon>
        <taxon>Betaproteobacteria</taxon>
        <taxon>Neisseriales</taxon>
        <taxon>Chitinibacteraceae</taxon>
        <taxon>Chitinimonas</taxon>
    </lineage>
</organism>
<dbReference type="PROSITE" id="PS51192">
    <property type="entry name" value="HELICASE_ATP_BIND_1"/>
    <property type="match status" value="1"/>
</dbReference>
<dbReference type="Proteomes" id="UP001595791">
    <property type="component" value="Unassembled WGS sequence"/>
</dbReference>
<dbReference type="PROSITE" id="PS50966">
    <property type="entry name" value="ZF_SWIM"/>
    <property type="match status" value="1"/>
</dbReference>
<protein>
    <submittedName>
        <fullName evidence="6">SNF2-related protein</fullName>
    </submittedName>
</protein>
<accession>A0ABV8MPJ4</accession>
<evidence type="ECO:0000256" key="1">
    <source>
        <dbReference type="ARBA" id="ARBA00022801"/>
    </source>
</evidence>
<dbReference type="PROSITE" id="PS51194">
    <property type="entry name" value="HELICASE_CTER"/>
    <property type="match status" value="1"/>
</dbReference>
<evidence type="ECO:0000313" key="6">
    <source>
        <dbReference type="EMBL" id="MFC4160098.1"/>
    </source>
</evidence>
<name>A0ABV8MPJ4_9NEIS</name>
<dbReference type="SUPFAM" id="SSF52540">
    <property type="entry name" value="P-loop containing nucleoside triphosphate hydrolases"/>
    <property type="match status" value="2"/>
</dbReference>
<dbReference type="PANTHER" id="PTHR10799">
    <property type="entry name" value="SNF2/RAD54 HELICASE FAMILY"/>
    <property type="match status" value="1"/>
</dbReference>
<keyword evidence="2" id="KW-0862">Zinc</keyword>
<dbReference type="InterPro" id="IPR007527">
    <property type="entry name" value="Znf_SWIM"/>
</dbReference>
<dbReference type="CDD" id="cd18012">
    <property type="entry name" value="DEXQc_arch_SWI2_SNF2"/>
    <property type="match status" value="1"/>
</dbReference>
<dbReference type="Pfam" id="PF00271">
    <property type="entry name" value="Helicase_C"/>
    <property type="match status" value="1"/>
</dbReference>
<dbReference type="Gene3D" id="3.40.50.10810">
    <property type="entry name" value="Tandem AAA-ATPase domain"/>
    <property type="match status" value="1"/>
</dbReference>
<dbReference type="InterPro" id="IPR049730">
    <property type="entry name" value="SNF2/RAD54-like_C"/>
</dbReference>
<reference evidence="7" key="1">
    <citation type="journal article" date="2019" name="Int. J. Syst. Evol. Microbiol.">
        <title>The Global Catalogue of Microorganisms (GCM) 10K type strain sequencing project: providing services to taxonomists for standard genome sequencing and annotation.</title>
        <authorList>
            <consortium name="The Broad Institute Genomics Platform"/>
            <consortium name="The Broad Institute Genome Sequencing Center for Infectious Disease"/>
            <person name="Wu L."/>
            <person name="Ma J."/>
        </authorList>
    </citation>
    <scope>NUCLEOTIDE SEQUENCE [LARGE SCALE GENOMIC DNA]</scope>
    <source>
        <strain evidence="7">LMG 29894</strain>
    </source>
</reference>
<feature type="domain" description="SWIM-type" evidence="3">
    <location>
        <begin position="68"/>
        <end position="106"/>
    </location>
</feature>
<feature type="domain" description="Helicase ATP-binding" evidence="4">
    <location>
        <begin position="671"/>
        <end position="831"/>
    </location>
</feature>
<evidence type="ECO:0000256" key="2">
    <source>
        <dbReference type="PROSITE-ProRule" id="PRU00325"/>
    </source>
</evidence>
<evidence type="ECO:0000259" key="3">
    <source>
        <dbReference type="PROSITE" id="PS50966"/>
    </source>
</evidence>
<feature type="domain" description="Helicase C-terminal" evidence="5">
    <location>
        <begin position="959"/>
        <end position="1113"/>
    </location>
</feature>
<dbReference type="RefSeq" id="WP_378164557.1">
    <property type="nucleotide sequence ID" value="NZ_JBHSBU010000001.1"/>
</dbReference>
<comment type="caution">
    <text evidence="6">The sequence shown here is derived from an EMBL/GenBank/DDBJ whole genome shotgun (WGS) entry which is preliminary data.</text>
</comment>
<evidence type="ECO:0000259" key="4">
    <source>
        <dbReference type="PROSITE" id="PS51192"/>
    </source>
</evidence>
<dbReference type="InterPro" id="IPR001650">
    <property type="entry name" value="Helicase_C-like"/>
</dbReference>
<sequence length="1126" mass="123439">MTQSFSNVPPALSTLPFYAALVDRFGEKIVASGVSYALDGRVQSGIPAVARGRTMLVGTVQCGTRKTFTTRLSFNASTPLEDLKTQCNCPAAGDCEHAVALLWNWLGEQEMLNGGETADEAPAPAVPERVSRWWQSFRAVAVGVDGYPPGVRNRLLYVLAPGEGGHRVVPTSCRLLADGSYDEALPFPGWSSAEPPNYLRPVDLQLLTDLAKLPADEPGYRLAGEWGAMLLRRMLGTGRCHWLQPSSPPLTAGPARAASVAWQMAEDGGQRLSLSAEPAPQQWIAVAPPFYLDADGSVGELDTGLSPLLAMQAMTMPTLAPKVAAHIAEEWQGLPLPLPAPAVLPVERRETAPRGVLRCSQGNLHANDWRTLRPLGETPSWIEAYCDYDGVRVPLPATGDLIGDTVLHRARGDLLLEMPRQPAAEAALAHLLSQHGLEGWRGFVFERPDPAGQPADHIWLPSAIAELDPEDPVAPQLDAIWLDLASELLPRLAELGWIIDYAEDFPYRLLHAGEAWLDIDDSGHDWFSLSLGVEVNGRRVELLPLLVEALQRFSGPAQIQGLPDDHPLRLRLPEGILVLPLGRLRPMLMALVELFDRGSVDPNGHLSLSRLDAGRLHQLEREGGIAMRGGETLRAFGRALAKLAEQGGMEAPAGFGAELRDYQKQGLAWLQTLREHGLAGILADDMGLGKTIQALAHILTEKRAGRLTRPALVVAPTSLVFNWRREAQQFAPELRIVVLHGPDRHNRYAEFDDADLILTTYPLLARDGEALLKFRFHLLILDEAQNIKNPRARGSQVCGALHANHRLCLTGTPLENHLGELWSLFHFLLPGLLGDADSFRRYWRTPIEKHGDGACRAALARRVSPFLLRRSKEQVAKELPAKTEILRTVELEGDQRDLYETLRLALHEELRATIAEKGWSRSQIVVLDALLKLRQACCDPRLVKLPAAAAAKNSAKLELLMDLLPELLAEGRRILLFSQFTSMLALIEEALVEANIPYVSLTGQTRDRAAVIDAFQEGQVPLFLISLKAGGVGLNLTAADTVIHYDPWWNPAVENQATDRAYRIGQDKPVFVYKLVTQGTVEEKILALQAHKRALADAILAEDASKLAVLDPTSLDDLFGPLSDGR</sequence>
<dbReference type="InterPro" id="IPR014001">
    <property type="entry name" value="Helicase_ATP-bd"/>
</dbReference>
<dbReference type="InterPro" id="IPR027417">
    <property type="entry name" value="P-loop_NTPase"/>
</dbReference>
<evidence type="ECO:0000259" key="5">
    <source>
        <dbReference type="PROSITE" id="PS51194"/>
    </source>
</evidence>
<evidence type="ECO:0000313" key="7">
    <source>
        <dbReference type="Proteomes" id="UP001595791"/>
    </source>
</evidence>
<dbReference type="EMBL" id="JBHSBU010000001">
    <property type="protein sequence ID" value="MFC4160098.1"/>
    <property type="molecule type" value="Genomic_DNA"/>
</dbReference>